<dbReference type="RefSeq" id="WP_092668764.1">
    <property type="nucleotide sequence ID" value="NZ_BMDN01000005.1"/>
</dbReference>
<feature type="site" description="Transition state stabilizer" evidence="14">
    <location>
        <position position="288"/>
    </location>
</feature>
<feature type="region of interest" description="Disordered" evidence="15">
    <location>
        <begin position="232"/>
        <end position="252"/>
    </location>
</feature>
<dbReference type="Gene3D" id="3.90.550.10">
    <property type="entry name" value="Spore Coat Polysaccharide Biosynthesis Protein SpsA, Chain A"/>
    <property type="match status" value="1"/>
</dbReference>
<evidence type="ECO:0000256" key="9">
    <source>
        <dbReference type="ARBA" id="ARBA00022695"/>
    </source>
</evidence>
<dbReference type="Proteomes" id="UP000199482">
    <property type="component" value="Chromosome I"/>
</dbReference>
<dbReference type="CDD" id="cd00554">
    <property type="entry name" value="MECDP_synthase"/>
    <property type="match status" value="1"/>
</dbReference>
<sequence>MSASTVAVIVVAAGSGTRLGHSDPKAFVPLGGDTILGVALDAVFGMREAPLVVVVAPDERVGEVRARYAARADAASAILDVVPGGLTRQQSVANGLAVLPHVVETVLVHDAARPLTPSAVFDEVAAAVRARGHGIVPGLQVVDTIKRVDAEGHVLATVDRSELAAMQTPQGFPREALEIAYAQATREHTDDAALFAAIGVAVDVVPGDARAFKITVPADLHRAEQLVADRRRADGATRPALERAPSAASNAGPRVGTGIDVHAFADDDETPLWLAGLHWREERGLSGHSDGDAAAHAICDALLSAAGLGDIGGMFGTDDPGLAGAHGEVFLAETVRRLADAGWRVGNVSVQVVGNRPKLAPRRAEAEAVLSRVVGAPVSVAATTTDGLGFTGRGEGVAAIATATILPAGGVAV</sequence>
<keyword evidence="11 14" id="KW-0414">Isoprene biosynthesis</keyword>
<dbReference type="EMBL" id="SODL02000005">
    <property type="protein sequence ID" value="MCP2368730.1"/>
    <property type="molecule type" value="Genomic_DNA"/>
</dbReference>
<feature type="site" description="Positions MEP for the nucleophilic attack" evidence="14">
    <location>
        <position position="160"/>
    </location>
</feature>
<dbReference type="GO" id="GO:0019288">
    <property type="term" value="P:isopentenyl diphosphate biosynthetic process, methylerythritol 4-phosphate pathway"/>
    <property type="evidence" value="ECO:0007669"/>
    <property type="project" value="UniProtKB-UniRule"/>
</dbReference>
<dbReference type="NCBIfam" id="TIGR00453">
    <property type="entry name" value="ispD"/>
    <property type="match status" value="1"/>
</dbReference>
<dbReference type="Pfam" id="PF01128">
    <property type="entry name" value="IspD"/>
    <property type="match status" value="1"/>
</dbReference>
<evidence type="ECO:0000256" key="4">
    <source>
        <dbReference type="ARBA" id="ARBA00004709"/>
    </source>
</evidence>
<evidence type="ECO:0000313" key="18">
    <source>
        <dbReference type="EMBL" id="SDR82675.1"/>
    </source>
</evidence>
<keyword evidence="13 14" id="KW-0511">Multifunctional enzyme</keyword>
<name>A0A1H1M8E5_9MICO</name>
<evidence type="ECO:0000256" key="14">
    <source>
        <dbReference type="HAMAP-Rule" id="MF_01520"/>
    </source>
</evidence>
<feature type="binding site" evidence="14">
    <location>
        <begin position="260"/>
        <end position="262"/>
    </location>
    <ligand>
        <name>4-CDP-2-C-methyl-D-erythritol 2-phosphate</name>
        <dbReference type="ChEBI" id="CHEBI:57919"/>
    </ligand>
</feature>
<dbReference type="Pfam" id="PF02542">
    <property type="entry name" value="YgbB"/>
    <property type="match status" value="1"/>
</dbReference>
<evidence type="ECO:0000259" key="16">
    <source>
        <dbReference type="Pfam" id="PF02542"/>
    </source>
</evidence>
<dbReference type="GO" id="GO:0008685">
    <property type="term" value="F:2-C-methyl-D-erythritol 2,4-cyclodiphosphate synthase activity"/>
    <property type="evidence" value="ECO:0007669"/>
    <property type="project" value="UniProtKB-UniRule"/>
</dbReference>
<evidence type="ECO:0000256" key="12">
    <source>
        <dbReference type="ARBA" id="ARBA00023239"/>
    </source>
</evidence>
<feature type="binding site" evidence="14">
    <location>
        <position position="260"/>
    </location>
    <ligand>
        <name>a divalent metal cation</name>
        <dbReference type="ChEBI" id="CHEBI:60240"/>
    </ligand>
</feature>
<feature type="site" description="Transition state stabilizer" evidence="14">
    <location>
        <position position="384"/>
    </location>
</feature>
<keyword evidence="8 14" id="KW-0808">Transferase</keyword>
<dbReference type="Proteomes" id="UP000893823">
    <property type="component" value="Unassembled WGS sequence"/>
</dbReference>
<dbReference type="InterPro" id="IPR050088">
    <property type="entry name" value="IspD/TarI_cytidylyltransf_bact"/>
</dbReference>
<comment type="similarity">
    <text evidence="7">Belongs to the IspD/TarI cytidylyltransferase family. IspD subfamily.</text>
</comment>
<dbReference type="HAMAP" id="MF_00107">
    <property type="entry name" value="IspF"/>
    <property type="match status" value="1"/>
</dbReference>
<feature type="site" description="Transition state stabilizer" evidence="14">
    <location>
        <position position="18"/>
    </location>
</feature>
<evidence type="ECO:0000256" key="11">
    <source>
        <dbReference type="ARBA" id="ARBA00023229"/>
    </source>
</evidence>
<dbReference type="EC" id="2.7.7.60" evidence="14"/>
<keyword evidence="12 14" id="KW-0456">Lyase</keyword>
<dbReference type="InterPro" id="IPR036571">
    <property type="entry name" value="MECDP_synthase_sf"/>
</dbReference>
<feature type="domain" description="2-C-methyl-D-erythritol 2,4-cyclodiphosphate synthase" evidence="16">
    <location>
        <begin position="254"/>
        <end position="405"/>
    </location>
</feature>
<comment type="function">
    <text evidence="14">Bifunctional enzyme that catalyzes the formation of 4-diphosphocytidyl-2-C-methyl-D-erythritol from CTP and 2-C-methyl-D-erythritol 4-phosphate (MEP) (IspD), and catalyzes the conversion of 4-diphosphocytidyl-2-C-methyl-D-erythritol 2-phosphate (CDP-ME2P) to 2-C-methyl-D-erythritol 2,4-cyclodiphosphate (ME-CPP) with a corresponding release of cytidine 5-monophosphate (CMP) (IspF).</text>
</comment>
<accession>A0A1H1M8E5</accession>
<protein>
    <recommendedName>
        <fullName evidence="14">Bifunctional enzyme IspD/IspF</fullName>
    </recommendedName>
    <domain>
        <recommendedName>
            <fullName evidence="14">2-C-methyl-D-erythritol 4-phosphate cytidylyltransferase</fullName>
            <ecNumber evidence="14">2.7.7.60</ecNumber>
        </recommendedName>
        <alternativeName>
            <fullName evidence="14">4-diphosphocytidyl-2C-methyl-D-erythritol synthase</fullName>
        </alternativeName>
        <alternativeName>
            <fullName evidence="14">MEP cytidylyltransferase</fullName>
            <shortName evidence="14">MCT</shortName>
        </alternativeName>
    </domain>
    <domain>
        <recommendedName>
            <fullName evidence="14">2-C-methyl-D-erythritol 2,4-cyclodiphosphate synthase</fullName>
            <shortName evidence="14">MECDP-synthase</shortName>
            <shortName evidence="14">MECPP-synthase</shortName>
            <shortName evidence="14">MECPS</shortName>
            <ecNumber evidence="14">4.6.1.12</ecNumber>
        </recommendedName>
    </domain>
</protein>
<feature type="binding site" evidence="14">
    <location>
        <begin position="383"/>
        <end position="386"/>
    </location>
    <ligand>
        <name>4-CDP-2-C-methyl-D-erythritol 2-phosphate</name>
        <dbReference type="ChEBI" id="CHEBI:57919"/>
    </ligand>
</feature>
<dbReference type="PROSITE" id="PS01350">
    <property type="entry name" value="ISPF"/>
    <property type="match status" value="1"/>
</dbReference>
<dbReference type="PANTHER" id="PTHR32125:SF4">
    <property type="entry name" value="2-C-METHYL-D-ERYTHRITOL 4-PHOSPHATE CYTIDYLYLTRANSFERASE, CHLOROPLASTIC"/>
    <property type="match status" value="1"/>
</dbReference>
<evidence type="ECO:0000256" key="10">
    <source>
        <dbReference type="ARBA" id="ARBA00022723"/>
    </source>
</evidence>
<feature type="binding site" evidence="14">
    <location>
        <position position="393"/>
    </location>
    <ligand>
        <name>4-CDP-2-C-methyl-D-erythritol 2-phosphate</name>
        <dbReference type="ChEBI" id="CHEBI:57919"/>
    </ligand>
</feature>
<evidence type="ECO:0000313" key="20">
    <source>
        <dbReference type="Proteomes" id="UP000893823"/>
    </source>
</evidence>
<keyword evidence="9 14" id="KW-0548">Nucleotidyltransferase</keyword>
<dbReference type="EC" id="4.6.1.12" evidence="14"/>
<dbReference type="InterPro" id="IPR003526">
    <property type="entry name" value="MECDP_synthase"/>
</dbReference>
<feature type="region of interest" description="2-C-methyl-D-erythritol 4-phosphate cytidylyltransferase" evidence="14">
    <location>
        <begin position="1"/>
        <end position="253"/>
    </location>
</feature>
<dbReference type="FunFam" id="3.90.550.10:FF:000003">
    <property type="entry name" value="2-C-methyl-D-erythritol 4-phosphate cytidylyltransferase"/>
    <property type="match status" value="1"/>
</dbReference>
<feature type="binding site" evidence="14">
    <location>
        <position position="390"/>
    </location>
    <ligand>
        <name>4-CDP-2-C-methyl-D-erythritol 2-phosphate</name>
        <dbReference type="ChEBI" id="CHEBI:57919"/>
    </ligand>
</feature>
<feature type="binding site" evidence="14">
    <location>
        <position position="262"/>
    </location>
    <ligand>
        <name>a divalent metal cation</name>
        <dbReference type="ChEBI" id="CHEBI:60240"/>
    </ligand>
</feature>
<feature type="binding site" evidence="14">
    <location>
        <position position="296"/>
    </location>
    <ligand>
        <name>a divalent metal cation</name>
        <dbReference type="ChEBI" id="CHEBI:60240"/>
    </ligand>
</feature>
<evidence type="ECO:0000256" key="2">
    <source>
        <dbReference type="ARBA" id="ARBA00001282"/>
    </source>
</evidence>
<reference evidence="17" key="3">
    <citation type="submission" date="2022-06" db="EMBL/GenBank/DDBJ databases">
        <title>Genomic Encyclopedia of Type Strains, Phase III (KMG-III): the genomes of soil and plant-associated and newly described type strains.</title>
        <authorList>
            <person name="Whitman W."/>
        </authorList>
    </citation>
    <scope>NUCLEOTIDE SEQUENCE</scope>
    <source>
        <strain evidence="17">CPCC 202695</strain>
    </source>
</reference>
<dbReference type="Gene3D" id="3.30.1330.50">
    <property type="entry name" value="2-C-methyl-D-erythritol 2,4-cyclodiphosphate synthase"/>
    <property type="match status" value="1"/>
</dbReference>
<dbReference type="InterPro" id="IPR018294">
    <property type="entry name" value="ISPD_synthase_CS"/>
</dbReference>
<dbReference type="GO" id="GO:0046872">
    <property type="term" value="F:metal ion binding"/>
    <property type="evidence" value="ECO:0007669"/>
    <property type="project" value="UniProtKB-KW"/>
</dbReference>
<evidence type="ECO:0000313" key="17">
    <source>
        <dbReference type="EMBL" id="MCP2368730.1"/>
    </source>
</evidence>
<dbReference type="InterPro" id="IPR001228">
    <property type="entry name" value="IspD"/>
</dbReference>
<evidence type="ECO:0000256" key="3">
    <source>
        <dbReference type="ARBA" id="ARBA00001968"/>
    </source>
</evidence>
<dbReference type="InterPro" id="IPR020555">
    <property type="entry name" value="MECDP_synthase_CS"/>
</dbReference>
<dbReference type="PANTHER" id="PTHR32125">
    <property type="entry name" value="2-C-METHYL-D-ERYTHRITOL 4-PHOSPHATE CYTIDYLYLTRANSFERASE, CHLOROPLASTIC"/>
    <property type="match status" value="1"/>
</dbReference>
<comment type="caution">
    <text evidence="14">Lacks conserved residue(s) required for the propagation of feature annotation.</text>
</comment>
<dbReference type="HAMAP" id="MF_00108">
    <property type="entry name" value="IspD"/>
    <property type="match status" value="1"/>
</dbReference>
<feature type="region of interest" description="2-C-methyl-D-erythritol 2,4-cyclodiphosphate synthase" evidence="14">
    <location>
        <begin position="254"/>
        <end position="413"/>
    </location>
</feature>
<comment type="similarity">
    <text evidence="6">Belongs to the IspF family.</text>
</comment>
<dbReference type="GO" id="GO:0016114">
    <property type="term" value="P:terpenoid biosynthetic process"/>
    <property type="evidence" value="ECO:0007669"/>
    <property type="project" value="InterPro"/>
</dbReference>
<dbReference type="InterPro" id="IPR034683">
    <property type="entry name" value="IspD/TarI"/>
</dbReference>
<dbReference type="HAMAP" id="MF_01520">
    <property type="entry name" value="IspDF"/>
    <property type="match status" value="1"/>
</dbReference>
<dbReference type="SUPFAM" id="SSF69765">
    <property type="entry name" value="IpsF-like"/>
    <property type="match status" value="1"/>
</dbReference>
<evidence type="ECO:0000256" key="15">
    <source>
        <dbReference type="SAM" id="MobiDB-lite"/>
    </source>
</evidence>
<comment type="pathway">
    <text evidence="4 14">Isoprenoid biosynthesis; isopentenyl diphosphate biosynthesis via DXP pathway; isopentenyl diphosphate from 1-deoxy-D-xylulose 5-phosphate: step 4/6.</text>
</comment>
<comment type="similarity">
    <text evidence="14">In the C-terminal section; belongs to the IspF family.</text>
</comment>
<comment type="cofactor">
    <cofactor evidence="3 14">
        <name>a divalent metal cation</name>
        <dbReference type="ChEBI" id="CHEBI:60240"/>
    </cofactor>
</comment>
<keyword evidence="20" id="KW-1185">Reference proteome</keyword>
<reference evidence="18" key="1">
    <citation type="submission" date="2016-10" db="EMBL/GenBank/DDBJ databases">
        <authorList>
            <person name="de Groot N.N."/>
        </authorList>
    </citation>
    <scope>NUCLEOTIDE SEQUENCE [LARGE SCALE GENOMIC DNA]</scope>
    <source>
        <strain evidence="18">CPCC 202695</strain>
    </source>
</reference>
<comment type="catalytic activity">
    <reaction evidence="1 14">
        <text>4-CDP-2-C-methyl-D-erythritol 2-phosphate = 2-C-methyl-D-erythritol 2,4-cyclic diphosphate + CMP</text>
        <dbReference type="Rhea" id="RHEA:23864"/>
        <dbReference type="ChEBI" id="CHEBI:57919"/>
        <dbReference type="ChEBI" id="CHEBI:58483"/>
        <dbReference type="ChEBI" id="CHEBI:60377"/>
        <dbReference type="EC" id="4.6.1.12"/>
    </reaction>
</comment>
<feature type="site" description="Positions MEP for the nucleophilic attack" evidence="14">
    <location>
        <position position="213"/>
    </location>
</feature>
<comment type="pathway">
    <text evidence="5 14">Isoprenoid biosynthesis; isopentenyl diphosphate biosynthesis via DXP pathway; isopentenyl diphosphate from 1-deoxy-D-xylulose 5-phosphate: step 2/6.</text>
</comment>
<dbReference type="OrthoDB" id="9802561at2"/>
<dbReference type="PROSITE" id="PS01295">
    <property type="entry name" value="ISPD"/>
    <property type="match status" value="1"/>
</dbReference>
<feature type="site" description="Transition state stabilizer" evidence="14">
    <location>
        <position position="25"/>
    </location>
</feature>
<evidence type="ECO:0000313" key="19">
    <source>
        <dbReference type="Proteomes" id="UP000199482"/>
    </source>
</evidence>
<evidence type="ECO:0000256" key="1">
    <source>
        <dbReference type="ARBA" id="ARBA00000200"/>
    </source>
</evidence>
<proteinExistence type="inferred from homology"/>
<organism evidence="18 19">
    <name type="scientific">Agromyces flavus</name>
    <dbReference type="NCBI Taxonomy" id="589382"/>
    <lineage>
        <taxon>Bacteria</taxon>
        <taxon>Bacillati</taxon>
        <taxon>Actinomycetota</taxon>
        <taxon>Actinomycetes</taxon>
        <taxon>Micrococcales</taxon>
        <taxon>Microbacteriaceae</taxon>
        <taxon>Agromyces</taxon>
    </lineage>
</organism>
<evidence type="ECO:0000256" key="8">
    <source>
        <dbReference type="ARBA" id="ARBA00022679"/>
    </source>
</evidence>
<dbReference type="InterPro" id="IPR029044">
    <property type="entry name" value="Nucleotide-diphossugar_trans"/>
</dbReference>
<comment type="catalytic activity">
    <reaction evidence="2 14">
        <text>2-C-methyl-D-erythritol 4-phosphate + CTP + H(+) = 4-CDP-2-C-methyl-D-erythritol + diphosphate</text>
        <dbReference type="Rhea" id="RHEA:13429"/>
        <dbReference type="ChEBI" id="CHEBI:15378"/>
        <dbReference type="ChEBI" id="CHEBI:33019"/>
        <dbReference type="ChEBI" id="CHEBI:37563"/>
        <dbReference type="ChEBI" id="CHEBI:57823"/>
        <dbReference type="ChEBI" id="CHEBI:58262"/>
        <dbReference type="EC" id="2.7.7.60"/>
    </reaction>
</comment>
<dbReference type="SUPFAM" id="SSF53448">
    <property type="entry name" value="Nucleotide-diphospho-sugar transferases"/>
    <property type="match status" value="1"/>
</dbReference>
<evidence type="ECO:0000256" key="13">
    <source>
        <dbReference type="ARBA" id="ARBA00023268"/>
    </source>
</evidence>
<feature type="binding site" evidence="14">
    <location>
        <begin position="288"/>
        <end position="289"/>
    </location>
    <ligand>
        <name>4-CDP-2-C-methyl-D-erythritol 2-phosphate</name>
        <dbReference type="ChEBI" id="CHEBI:57919"/>
    </ligand>
</feature>
<dbReference type="UniPathway" id="UPA00056">
    <property type="reaction ID" value="UER00093"/>
</dbReference>
<feature type="binding site" evidence="14">
    <location>
        <begin position="310"/>
        <end position="312"/>
    </location>
    <ligand>
        <name>4-CDP-2-C-methyl-D-erythritol 2-phosphate</name>
        <dbReference type="ChEBI" id="CHEBI:57919"/>
    </ligand>
</feature>
<evidence type="ECO:0000256" key="5">
    <source>
        <dbReference type="ARBA" id="ARBA00004787"/>
    </source>
</evidence>
<evidence type="ECO:0000256" key="6">
    <source>
        <dbReference type="ARBA" id="ARBA00008480"/>
    </source>
</evidence>
<dbReference type="FunFam" id="3.30.1330.50:FF:000003">
    <property type="entry name" value="2-C-methyl-D-erythritol 2,4-cyclodiphosphate synthase"/>
    <property type="match status" value="1"/>
</dbReference>
<dbReference type="AlphaFoldDB" id="A0A1H1M8E5"/>
<dbReference type="InterPro" id="IPR026596">
    <property type="entry name" value="IspD/F"/>
</dbReference>
<dbReference type="NCBIfam" id="TIGR00151">
    <property type="entry name" value="ispF"/>
    <property type="match status" value="1"/>
</dbReference>
<dbReference type="EMBL" id="LT629755">
    <property type="protein sequence ID" value="SDR82675.1"/>
    <property type="molecule type" value="Genomic_DNA"/>
</dbReference>
<dbReference type="STRING" id="589382.SAMN04489721_0360"/>
<comment type="similarity">
    <text evidence="14">In the N-terminal section; belongs to the IspD/TarI cytidylyltransferase family. IspD subfamily.</text>
</comment>
<gene>
    <name evidence="14" type="primary">ispDF</name>
    <name evidence="17" type="ORF">BCL57_002906</name>
    <name evidence="18" type="ORF">SAMN04489721_0360</name>
</gene>
<keyword evidence="10 14" id="KW-0479">Metal-binding</keyword>
<dbReference type="GO" id="GO:0050518">
    <property type="term" value="F:2-C-methyl-D-erythritol 4-phosphate cytidylyltransferase activity"/>
    <property type="evidence" value="ECO:0007669"/>
    <property type="project" value="UniProtKB-UniRule"/>
</dbReference>
<evidence type="ECO:0000256" key="7">
    <source>
        <dbReference type="ARBA" id="ARBA00009789"/>
    </source>
</evidence>
<reference evidence="19" key="2">
    <citation type="submission" date="2016-10" db="EMBL/GenBank/DDBJ databases">
        <authorList>
            <person name="Varghese N."/>
            <person name="Submissions S."/>
        </authorList>
    </citation>
    <scope>NUCLEOTIDE SEQUENCE [LARGE SCALE GENOMIC DNA]</scope>
    <source>
        <strain evidence="19">CPCC 202695</strain>
    </source>
</reference>
<dbReference type="CDD" id="cd02516">
    <property type="entry name" value="CDP-ME_synthetase"/>
    <property type="match status" value="1"/>
</dbReference>